<dbReference type="AlphaFoldDB" id="A0A1E3P5T1"/>
<keyword evidence="13" id="KW-1185">Reference proteome</keyword>
<dbReference type="PANTHER" id="PTHR17130">
    <property type="entry name" value="MITOCHONDRIAL OUTER MEMBRANE PROTEIN 25"/>
    <property type="match status" value="1"/>
</dbReference>
<comment type="subcellular location">
    <subcellularLocation>
        <location evidence="2">Mitochondrion inner membrane</location>
        <topology evidence="2">Single-pass membrane protein</topology>
    </subcellularLocation>
</comment>
<reference evidence="12 13" key="1">
    <citation type="journal article" date="2016" name="Proc. Natl. Acad. Sci. U.S.A.">
        <title>Comparative genomics of biotechnologically important yeasts.</title>
        <authorList>
            <person name="Riley R."/>
            <person name="Haridas S."/>
            <person name="Wolfe K.H."/>
            <person name="Lopes M.R."/>
            <person name="Hittinger C.T."/>
            <person name="Goeker M."/>
            <person name="Salamov A.A."/>
            <person name="Wisecaver J.H."/>
            <person name="Long T.M."/>
            <person name="Calvey C.H."/>
            <person name="Aerts A.L."/>
            <person name="Barry K.W."/>
            <person name="Choi C."/>
            <person name="Clum A."/>
            <person name="Coughlan A.Y."/>
            <person name="Deshpande S."/>
            <person name="Douglass A.P."/>
            <person name="Hanson S.J."/>
            <person name="Klenk H.-P."/>
            <person name="LaButti K.M."/>
            <person name="Lapidus A."/>
            <person name="Lindquist E.A."/>
            <person name="Lipzen A.M."/>
            <person name="Meier-Kolthoff J.P."/>
            <person name="Ohm R.A."/>
            <person name="Otillar R.P."/>
            <person name="Pangilinan J.L."/>
            <person name="Peng Y."/>
            <person name="Rokas A."/>
            <person name="Rosa C.A."/>
            <person name="Scheuner C."/>
            <person name="Sibirny A.A."/>
            <person name="Slot J.C."/>
            <person name="Stielow J.B."/>
            <person name="Sun H."/>
            <person name="Kurtzman C.P."/>
            <person name="Blackwell M."/>
            <person name="Grigoriev I.V."/>
            <person name="Jeffries T.W."/>
        </authorList>
    </citation>
    <scope>NUCLEOTIDE SEQUENCE [LARGE SCALE GENOMIC DNA]</scope>
    <source>
        <strain evidence="13">ATCC 58044 / CBS 1984 / NCYC 433 / NRRL Y-366-8</strain>
    </source>
</reference>
<keyword evidence="10 11" id="KW-0472">Membrane</keyword>
<dbReference type="GO" id="GO:0033617">
    <property type="term" value="P:mitochondrial respiratory chain complex IV assembly"/>
    <property type="evidence" value="ECO:0007669"/>
    <property type="project" value="EnsemblFungi"/>
</dbReference>
<proteinExistence type="inferred from homology"/>
<keyword evidence="6 11" id="KW-0812">Transmembrane</keyword>
<evidence type="ECO:0000256" key="6">
    <source>
        <dbReference type="ARBA" id="ARBA00022692"/>
    </source>
</evidence>
<dbReference type="OrthoDB" id="5516033at2759"/>
<dbReference type="EMBL" id="KV454209">
    <property type="protein sequence ID" value="ODQ60801.1"/>
    <property type="molecule type" value="Genomic_DNA"/>
</dbReference>
<evidence type="ECO:0000256" key="7">
    <source>
        <dbReference type="ARBA" id="ARBA00022792"/>
    </source>
</evidence>
<evidence type="ECO:0000313" key="12">
    <source>
        <dbReference type="EMBL" id="ODQ60801.1"/>
    </source>
</evidence>
<dbReference type="STRING" id="683960.A0A1E3P5T1"/>
<gene>
    <name evidence="12" type="ORF">WICANDRAFT_28163</name>
</gene>
<keyword evidence="8 11" id="KW-1133">Transmembrane helix</keyword>
<sequence length="119" mass="14066">MGELDSKKFRSKRQQAAYDASLAGRYQKALKKNSFLMFGLPFLTFMGLASYWFSSFTAIRYEQRDKKVQEISEEEILNISSKRRTVDVKEEYYRLQGLGEEDWEPKRVPRMKGESENVF</sequence>
<evidence type="ECO:0000256" key="4">
    <source>
        <dbReference type="ARBA" id="ARBA00015368"/>
    </source>
</evidence>
<evidence type="ECO:0000313" key="13">
    <source>
        <dbReference type="Proteomes" id="UP000094112"/>
    </source>
</evidence>
<dbReference type="RefSeq" id="XP_019040008.1">
    <property type="nucleotide sequence ID" value="XM_019181454.1"/>
</dbReference>
<comment type="similarity">
    <text evidence="3">Belongs to the COX16 family.</text>
</comment>
<evidence type="ECO:0000256" key="9">
    <source>
        <dbReference type="ARBA" id="ARBA00023128"/>
    </source>
</evidence>
<evidence type="ECO:0000256" key="8">
    <source>
        <dbReference type="ARBA" id="ARBA00022989"/>
    </source>
</evidence>
<protein>
    <recommendedName>
        <fullName evidence="4">Cytochrome c oxidase assembly protein COX16, mitochondrial</fullName>
    </recommendedName>
    <alternativeName>
        <fullName evidence="5">Cytochrome c oxidase assembly protein cox16, mitochondrial</fullName>
    </alternativeName>
</protein>
<dbReference type="Pfam" id="PF14138">
    <property type="entry name" value="COX16"/>
    <property type="match status" value="1"/>
</dbReference>
<keyword evidence="7" id="KW-0999">Mitochondrion inner membrane</keyword>
<evidence type="ECO:0000256" key="1">
    <source>
        <dbReference type="ARBA" id="ARBA00002490"/>
    </source>
</evidence>
<organism evidence="12 13">
    <name type="scientific">Wickerhamomyces anomalus (strain ATCC 58044 / CBS 1984 / NCYC 433 / NRRL Y-366-8)</name>
    <name type="common">Yeast</name>
    <name type="synonym">Hansenula anomala</name>
    <dbReference type="NCBI Taxonomy" id="683960"/>
    <lineage>
        <taxon>Eukaryota</taxon>
        <taxon>Fungi</taxon>
        <taxon>Dikarya</taxon>
        <taxon>Ascomycota</taxon>
        <taxon>Saccharomycotina</taxon>
        <taxon>Saccharomycetes</taxon>
        <taxon>Phaffomycetales</taxon>
        <taxon>Wickerhamomycetaceae</taxon>
        <taxon>Wickerhamomyces</taxon>
    </lineage>
</organism>
<dbReference type="Proteomes" id="UP000094112">
    <property type="component" value="Unassembled WGS sequence"/>
</dbReference>
<dbReference type="GO" id="GO:0005743">
    <property type="term" value="C:mitochondrial inner membrane"/>
    <property type="evidence" value="ECO:0007669"/>
    <property type="project" value="UniProtKB-SubCell"/>
</dbReference>
<feature type="transmembrane region" description="Helical" evidence="11">
    <location>
        <begin position="35"/>
        <end position="53"/>
    </location>
</feature>
<evidence type="ECO:0000256" key="10">
    <source>
        <dbReference type="ARBA" id="ARBA00023136"/>
    </source>
</evidence>
<dbReference type="GeneID" id="30198700"/>
<evidence type="ECO:0000256" key="5">
    <source>
        <dbReference type="ARBA" id="ARBA00019222"/>
    </source>
</evidence>
<accession>A0A1E3P5T1</accession>
<evidence type="ECO:0000256" key="3">
    <source>
        <dbReference type="ARBA" id="ARBA00008370"/>
    </source>
</evidence>
<dbReference type="PANTHER" id="PTHR17130:SF14">
    <property type="entry name" value="CYTOCHROME C OXIDASE ASSEMBLY PROTEIN COX16 HOMOLOG, MITOCHONDRIAL"/>
    <property type="match status" value="1"/>
</dbReference>
<comment type="function">
    <text evidence="1">Required for the assembly of the mitochondrial respiratory chain complex IV (CIV), also known as cytochrome c oxidase. May participate in merging the COX1 and COX2 assembly lines.</text>
</comment>
<evidence type="ECO:0000256" key="2">
    <source>
        <dbReference type="ARBA" id="ARBA00004434"/>
    </source>
</evidence>
<dbReference type="InterPro" id="IPR020164">
    <property type="entry name" value="Cyt_c_Oxase_assmbl_COX16"/>
</dbReference>
<name>A0A1E3P5T1_WICAA</name>
<keyword evidence="9" id="KW-0496">Mitochondrion</keyword>
<evidence type="ECO:0000256" key="11">
    <source>
        <dbReference type="SAM" id="Phobius"/>
    </source>
</evidence>